<dbReference type="Gene3D" id="3.40.50.12780">
    <property type="entry name" value="N-terminal domain of ligase-like"/>
    <property type="match status" value="1"/>
</dbReference>
<dbReference type="PANTHER" id="PTHR43201:SF5">
    <property type="entry name" value="MEDIUM-CHAIN ACYL-COA LIGASE ACSF2, MITOCHONDRIAL"/>
    <property type="match status" value="1"/>
</dbReference>
<feature type="domain" description="AMP-dependent synthetase/ligase" evidence="3">
    <location>
        <begin position="25"/>
        <end position="389"/>
    </location>
</feature>
<dbReference type="AlphaFoldDB" id="A0A2H0YRM8"/>
<organism evidence="4 5">
    <name type="scientific">Candidatus Nealsonbacteria bacterium CG08_land_8_20_14_0_20_36_22</name>
    <dbReference type="NCBI Taxonomy" id="1974704"/>
    <lineage>
        <taxon>Bacteria</taxon>
        <taxon>Candidatus Nealsoniibacteriota</taxon>
    </lineage>
</organism>
<dbReference type="InterPro" id="IPR042099">
    <property type="entry name" value="ANL_N_sf"/>
</dbReference>
<dbReference type="SUPFAM" id="SSF56801">
    <property type="entry name" value="Acetyl-CoA synthetase-like"/>
    <property type="match status" value="1"/>
</dbReference>
<name>A0A2H0YRM8_9BACT</name>
<dbReference type="InterPro" id="IPR020845">
    <property type="entry name" value="AMP-binding_CS"/>
</dbReference>
<proteinExistence type="inferred from homology"/>
<keyword evidence="2" id="KW-0436">Ligase</keyword>
<dbReference type="GO" id="GO:0031956">
    <property type="term" value="F:medium-chain fatty acid-CoA ligase activity"/>
    <property type="evidence" value="ECO:0007669"/>
    <property type="project" value="TreeGrafter"/>
</dbReference>
<sequence length="546" mass="62371">MKNLLTECQNLSQFFHRFVIKAPGKFIDKPVLKIDRLGRKETLSFGQLAEKAQEFAMHLILKREVQPGDKIAILGKNRADWDIAFWGTILIGAIPVLIDPERKVRAVKNRLSQTEAKILIMADDYQNEESRQHLKKSAKTQTIEMTAYEKPGPINSILKTYQNKIRTDDTAVILCTSGTTGDPREVELTHRNLIYNLQGALETVKIGPKDKLGHILPPHHAFGLTVGKLLPLRVGATNIYTNKYHQITEFIKKEKITIFVAVPAFFTLLARKMEEELSRKKEKNWFIKLLDYFFPKIMGKMIIRKQGWQSLRFFVSGAAAVPKWVLPVFWKRGLKLQEGYGTTENSPVYGFNTNPKKLGSVGRPIPTLLVKIVDNEILLGGPCIMKGYYRNPEATQKVIEVDEKEMRWLYTGDLGYLDKDGYLFITGRKKYIIVLPGGKNVNPELVESALSQAEFVKEILVVPAYDSEGQETVKAIVFPNLDQIEAKNSPEELKELVWQNIKECQQKNQELSLFERVSSKEFLEIRTEEFAKTSTGKIKREVYLPK</sequence>
<dbReference type="PANTHER" id="PTHR43201">
    <property type="entry name" value="ACYL-COA SYNTHETASE"/>
    <property type="match status" value="1"/>
</dbReference>
<dbReference type="EMBL" id="PEYC01000001">
    <property type="protein sequence ID" value="PIS40392.1"/>
    <property type="molecule type" value="Genomic_DNA"/>
</dbReference>
<evidence type="ECO:0000256" key="2">
    <source>
        <dbReference type="ARBA" id="ARBA00022598"/>
    </source>
</evidence>
<evidence type="ECO:0000313" key="4">
    <source>
        <dbReference type="EMBL" id="PIS40392.1"/>
    </source>
</evidence>
<dbReference type="PROSITE" id="PS00455">
    <property type="entry name" value="AMP_BINDING"/>
    <property type="match status" value="1"/>
</dbReference>
<dbReference type="Proteomes" id="UP000231472">
    <property type="component" value="Unassembled WGS sequence"/>
</dbReference>
<evidence type="ECO:0000313" key="5">
    <source>
        <dbReference type="Proteomes" id="UP000231472"/>
    </source>
</evidence>
<reference evidence="5" key="1">
    <citation type="submission" date="2017-09" db="EMBL/GenBank/DDBJ databases">
        <title>Depth-based differentiation of microbial function through sediment-hosted aquifers and enrichment of novel symbionts in the deep terrestrial subsurface.</title>
        <authorList>
            <person name="Probst A.J."/>
            <person name="Ladd B."/>
            <person name="Jarett J.K."/>
            <person name="Geller-Mcgrath D.E."/>
            <person name="Sieber C.M.K."/>
            <person name="Emerson J.B."/>
            <person name="Anantharaman K."/>
            <person name="Thomas B.C."/>
            <person name="Malmstrom R."/>
            <person name="Stieglmeier M."/>
            <person name="Klingl A."/>
            <person name="Woyke T."/>
            <person name="Ryan C.M."/>
            <person name="Banfield J.F."/>
        </authorList>
    </citation>
    <scope>NUCLEOTIDE SEQUENCE [LARGE SCALE GENOMIC DNA]</scope>
</reference>
<evidence type="ECO:0000256" key="1">
    <source>
        <dbReference type="ARBA" id="ARBA00006432"/>
    </source>
</evidence>
<dbReference type="Pfam" id="PF00501">
    <property type="entry name" value="AMP-binding"/>
    <property type="match status" value="1"/>
</dbReference>
<evidence type="ECO:0000259" key="3">
    <source>
        <dbReference type="Pfam" id="PF00501"/>
    </source>
</evidence>
<comment type="caution">
    <text evidence="4">The sequence shown here is derived from an EMBL/GenBank/DDBJ whole genome shotgun (WGS) entry which is preliminary data.</text>
</comment>
<dbReference type="GO" id="GO:0006631">
    <property type="term" value="P:fatty acid metabolic process"/>
    <property type="evidence" value="ECO:0007669"/>
    <property type="project" value="TreeGrafter"/>
</dbReference>
<accession>A0A2H0YRM8</accession>
<comment type="similarity">
    <text evidence="1">Belongs to the ATP-dependent AMP-binding enzyme family.</text>
</comment>
<dbReference type="Pfam" id="PF23562">
    <property type="entry name" value="AMP-binding_C_3"/>
    <property type="match status" value="1"/>
</dbReference>
<dbReference type="Gene3D" id="3.30.300.30">
    <property type="match status" value="1"/>
</dbReference>
<protein>
    <recommendedName>
        <fullName evidence="3">AMP-dependent synthetase/ligase domain-containing protein</fullName>
    </recommendedName>
</protein>
<gene>
    <name evidence="4" type="ORF">COT32_00070</name>
</gene>
<dbReference type="InterPro" id="IPR045851">
    <property type="entry name" value="AMP-bd_C_sf"/>
</dbReference>
<dbReference type="InterPro" id="IPR000873">
    <property type="entry name" value="AMP-dep_synth/lig_dom"/>
</dbReference>